<dbReference type="PRINTS" id="PR01576">
    <property type="entry name" value="PDEFORMYLASE"/>
</dbReference>
<comment type="catalytic activity">
    <reaction evidence="6">
        <text>N-terminal N-formyl-L-methionyl-[peptide] + H2O = N-terminal L-methionyl-[peptide] + formate</text>
        <dbReference type="Rhea" id="RHEA:24420"/>
        <dbReference type="Rhea" id="RHEA-COMP:10639"/>
        <dbReference type="Rhea" id="RHEA-COMP:10640"/>
        <dbReference type="ChEBI" id="CHEBI:15377"/>
        <dbReference type="ChEBI" id="CHEBI:15740"/>
        <dbReference type="ChEBI" id="CHEBI:49298"/>
        <dbReference type="ChEBI" id="CHEBI:64731"/>
        <dbReference type="EC" id="3.5.1.88"/>
    </reaction>
</comment>
<evidence type="ECO:0000256" key="6">
    <source>
        <dbReference type="HAMAP-Rule" id="MF_00163"/>
    </source>
</evidence>
<dbReference type="InterPro" id="IPR036821">
    <property type="entry name" value="Peptide_deformylase_sf"/>
</dbReference>
<dbReference type="InterPro" id="IPR023635">
    <property type="entry name" value="Peptide_deformylase"/>
</dbReference>
<feature type="binding site" evidence="6">
    <location>
        <position position="156"/>
    </location>
    <ligand>
        <name>Fe cation</name>
        <dbReference type="ChEBI" id="CHEBI:24875"/>
    </ligand>
</feature>
<dbReference type="Pfam" id="PF01327">
    <property type="entry name" value="Pep_deformylase"/>
    <property type="match status" value="1"/>
</dbReference>
<evidence type="ECO:0000313" key="8">
    <source>
        <dbReference type="Proteomes" id="UP000184693"/>
    </source>
</evidence>
<dbReference type="GO" id="GO:0042586">
    <property type="term" value="F:peptide deformylase activity"/>
    <property type="evidence" value="ECO:0007669"/>
    <property type="project" value="UniProtKB-UniRule"/>
</dbReference>
<keyword evidence="2 6" id="KW-0479">Metal-binding</keyword>
<keyword evidence="3 6" id="KW-0378">Hydrolase</keyword>
<feature type="active site" evidence="6">
    <location>
        <position position="157"/>
    </location>
</feature>
<dbReference type="PIRSF" id="PIRSF004749">
    <property type="entry name" value="Pep_def"/>
    <property type="match status" value="1"/>
</dbReference>
<comment type="function">
    <text evidence="6">Removes the formyl group from the N-terminal Met of newly synthesized proteins. Requires at least a dipeptide for an efficient rate of reaction. N-terminal L-methionine is a prerequisite for activity but the enzyme has broad specificity at other positions.</text>
</comment>
<dbReference type="Gene3D" id="3.90.45.10">
    <property type="entry name" value="Peptide deformylase"/>
    <property type="match status" value="1"/>
</dbReference>
<reference evidence="7 8" key="1">
    <citation type="submission" date="2016-11" db="EMBL/GenBank/DDBJ databases">
        <authorList>
            <person name="Jaros S."/>
            <person name="Januszkiewicz K."/>
            <person name="Wedrychowicz H."/>
        </authorList>
    </citation>
    <scope>NUCLEOTIDE SEQUENCE [LARGE SCALE GENOMIC DNA]</scope>
    <source>
        <strain evidence="7 8">GAS86</strain>
    </source>
</reference>
<proteinExistence type="inferred from homology"/>
<gene>
    <name evidence="6" type="primary">def</name>
    <name evidence="7" type="ORF">SAMN05444168_0753</name>
</gene>
<evidence type="ECO:0000256" key="5">
    <source>
        <dbReference type="ARBA" id="ARBA00023004"/>
    </source>
</evidence>
<sequence length="189" mass="21370">MASDASVWPFRPSAAPKTNFKIMALLNIINYPDKRLHKIAKPVEAVNERIRRLVADMAETMYAAPGVGLAATQVDVHERVVVIDVSDTHDELHVFINPEIIWSSDEKKINEEGCLSVPGIYDNVERAEKVRVRALNEKGETYELDCEGLLAVCIQHEMDHLMGRVFVEYLSSLKQTRIKSKMKKLAHAM</sequence>
<evidence type="ECO:0000313" key="7">
    <source>
        <dbReference type="EMBL" id="SIN83600.1"/>
    </source>
</evidence>
<keyword evidence="4 6" id="KW-0648">Protein biosynthesis</keyword>
<comment type="similarity">
    <text evidence="1 6">Belongs to the polypeptide deformylase family.</text>
</comment>
<dbReference type="NCBIfam" id="TIGR00079">
    <property type="entry name" value="pept_deformyl"/>
    <property type="match status" value="1"/>
</dbReference>
<evidence type="ECO:0000256" key="3">
    <source>
        <dbReference type="ARBA" id="ARBA00022801"/>
    </source>
</evidence>
<comment type="cofactor">
    <cofactor evidence="6">
        <name>Fe(2+)</name>
        <dbReference type="ChEBI" id="CHEBI:29033"/>
    </cofactor>
    <text evidence="6">Binds 1 Fe(2+) ion.</text>
</comment>
<feature type="binding site" evidence="6">
    <location>
        <position position="114"/>
    </location>
    <ligand>
        <name>Fe cation</name>
        <dbReference type="ChEBI" id="CHEBI:24875"/>
    </ligand>
</feature>
<dbReference type="AlphaFoldDB" id="A0A1N6EKT3"/>
<dbReference type="NCBIfam" id="NF001159">
    <property type="entry name" value="PRK00150.1-3"/>
    <property type="match status" value="1"/>
</dbReference>
<dbReference type="HAMAP" id="MF_00163">
    <property type="entry name" value="Pep_deformylase"/>
    <property type="match status" value="1"/>
</dbReference>
<accession>A0A1N6EKT3</accession>
<evidence type="ECO:0000256" key="4">
    <source>
        <dbReference type="ARBA" id="ARBA00022917"/>
    </source>
</evidence>
<dbReference type="GO" id="GO:0006412">
    <property type="term" value="P:translation"/>
    <property type="evidence" value="ECO:0007669"/>
    <property type="project" value="UniProtKB-UniRule"/>
</dbReference>
<dbReference type="FunFam" id="3.90.45.10:FF:000001">
    <property type="entry name" value="Peptide deformylase"/>
    <property type="match status" value="1"/>
</dbReference>
<feature type="binding site" evidence="6">
    <location>
        <position position="160"/>
    </location>
    <ligand>
        <name>Fe cation</name>
        <dbReference type="ChEBI" id="CHEBI:24875"/>
    </ligand>
</feature>
<dbReference type="SUPFAM" id="SSF56420">
    <property type="entry name" value="Peptide deformylase"/>
    <property type="match status" value="1"/>
</dbReference>
<protein>
    <recommendedName>
        <fullName evidence="6">Peptide deformylase</fullName>
        <shortName evidence="6">PDF</shortName>
        <ecNumber evidence="6">3.5.1.88</ecNumber>
    </recommendedName>
    <alternativeName>
        <fullName evidence="6">Polypeptide deformylase</fullName>
    </alternativeName>
</protein>
<organism evidence="7 8">
    <name type="scientific">Paraburkholderia phenazinium</name>
    <dbReference type="NCBI Taxonomy" id="60549"/>
    <lineage>
        <taxon>Bacteria</taxon>
        <taxon>Pseudomonadati</taxon>
        <taxon>Pseudomonadota</taxon>
        <taxon>Betaproteobacteria</taxon>
        <taxon>Burkholderiales</taxon>
        <taxon>Burkholderiaceae</taxon>
        <taxon>Paraburkholderia</taxon>
    </lineage>
</organism>
<name>A0A1N6EKT3_9BURK</name>
<dbReference type="EC" id="3.5.1.88" evidence="6"/>
<keyword evidence="5 6" id="KW-0408">Iron</keyword>
<evidence type="ECO:0000256" key="1">
    <source>
        <dbReference type="ARBA" id="ARBA00010759"/>
    </source>
</evidence>
<evidence type="ECO:0000256" key="2">
    <source>
        <dbReference type="ARBA" id="ARBA00022723"/>
    </source>
</evidence>
<dbReference type="GO" id="GO:0046872">
    <property type="term" value="F:metal ion binding"/>
    <property type="evidence" value="ECO:0007669"/>
    <property type="project" value="UniProtKB-KW"/>
</dbReference>
<dbReference type="EMBL" id="FSRM01000001">
    <property type="protein sequence ID" value="SIN83600.1"/>
    <property type="molecule type" value="Genomic_DNA"/>
</dbReference>
<dbReference type="PANTHER" id="PTHR10458:SF22">
    <property type="entry name" value="PEPTIDE DEFORMYLASE"/>
    <property type="match status" value="1"/>
</dbReference>
<dbReference type="Proteomes" id="UP000184693">
    <property type="component" value="Unassembled WGS sequence"/>
</dbReference>
<dbReference type="CDD" id="cd00487">
    <property type="entry name" value="Pep_deformylase"/>
    <property type="match status" value="1"/>
</dbReference>
<dbReference type="PANTHER" id="PTHR10458">
    <property type="entry name" value="PEPTIDE DEFORMYLASE"/>
    <property type="match status" value="1"/>
</dbReference>